<dbReference type="SUPFAM" id="SSF56574">
    <property type="entry name" value="Serpins"/>
    <property type="match status" value="1"/>
</dbReference>
<feature type="domain" description="Serpin" evidence="5">
    <location>
        <begin position="20"/>
        <end position="379"/>
    </location>
</feature>
<accession>A0AAW1UCK8</accession>
<dbReference type="Gene3D" id="3.30.497.10">
    <property type="entry name" value="Antithrombin, subunit I, domain 2"/>
    <property type="match status" value="1"/>
</dbReference>
<evidence type="ECO:0000256" key="4">
    <source>
        <dbReference type="RuleBase" id="RU000411"/>
    </source>
</evidence>
<comment type="similarity">
    <text evidence="1 4">Belongs to the serpin family.</text>
</comment>
<dbReference type="GO" id="GO:0004867">
    <property type="term" value="F:serine-type endopeptidase inhibitor activity"/>
    <property type="evidence" value="ECO:0007669"/>
    <property type="project" value="UniProtKB-KW"/>
</dbReference>
<evidence type="ECO:0000259" key="5">
    <source>
        <dbReference type="SMART" id="SM00093"/>
    </source>
</evidence>
<dbReference type="GO" id="GO:0005615">
    <property type="term" value="C:extracellular space"/>
    <property type="evidence" value="ECO:0007669"/>
    <property type="project" value="InterPro"/>
</dbReference>
<reference evidence="6 7" key="1">
    <citation type="submission" date="2023-03" db="EMBL/GenBank/DDBJ databases">
        <title>Genome insight into feeding habits of ladybird beetles.</title>
        <authorList>
            <person name="Li H.-S."/>
            <person name="Huang Y.-H."/>
            <person name="Pang H."/>
        </authorList>
    </citation>
    <scope>NUCLEOTIDE SEQUENCE [LARGE SCALE GENOMIC DNA]</scope>
    <source>
        <strain evidence="6">SYSU_2023b</strain>
        <tissue evidence="6">Whole body</tissue>
    </source>
</reference>
<dbReference type="Pfam" id="PF00079">
    <property type="entry name" value="Serpin"/>
    <property type="match status" value="1"/>
</dbReference>
<gene>
    <name evidence="6" type="ORF">WA026_022077</name>
</gene>
<dbReference type="PROSITE" id="PS00284">
    <property type="entry name" value="SERPIN"/>
    <property type="match status" value="1"/>
</dbReference>
<keyword evidence="2" id="KW-0646">Protease inhibitor</keyword>
<organism evidence="6 7">
    <name type="scientific">Henosepilachna vigintioctopunctata</name>
    <dbReference type="NCBI Taxonomy" id="420089"/>
    <lineage>
        <taxon>Eukaryota</taxon>
        <taxon>Metazoa</taxon>
        <taxon>Ecdysozoa</taxon>
        <taxon>Arthropoda</taxon>
        <taxon>Hexapoda</taxon>
        <taxon>Insecta</taxon>
        <taxon>Pterygota</taxon>
        <taxon>Neoptera</taxon>
        <taxon>Endopterygota</taxon>
        <taxon>Coleoptera</taxon>
        <taxon>Polyphaga</taxon>
        <taxon>Cucujiformia</taxon>
        <taxon>Coccinelloidea</taxon>
        <taxon>Coccinellidae</taxon>
        <taxon>Epilachninae</taxon>
        <taxon>Epilachnini</taxon>
        <taxon>Henosepilachna</taxon>
    </lineage>
</organism>
<protein>
    <recommendedName>
        <fullName evidence="5">Serpin domain-containing protein</fullName>
    </recommendedName>
</protein>
<dbReference type="EMBL" id="JARQZJ010000048">
    <property type="protein sequence ID" value="KAK9878437.1"/>
    <property type="molecule type" value="Genomic_DNA"/>
</dbReference>
<dbReference type="InterPro" id="IPR023796">
    <property type="entry name" value="Serpin_dom"/>
</dbReference>
<dbReference type="PANTHER" id="PTHR11461">
    <property type="entry name" value="SERINE PROTEASE INHIBITOR, SERPIN"/>
    <property type="match status" value="1"/>
</dbReference>
<dbReference type="Gene3D" id="2.30.39.10">
    <property type="entry name" value="Alpha-1-antitrypsin, domain 1"/>
    <property type="match status" value="1"/>
</dbReference>
<proteinExistence type="inferred from homology"/>
<dbReference type="Proteomes" id="UP001431783">
    <property type="component" value="Unassembled WGS sequence"/>
</dbReference>
<keyword evidence="7" id="KW-1185">Reference proteome</keyword>
<evidence type="ECO:0000313" key="6">
    <source>
        <dbReference type="EMBL" id="KAK9878437.1"/>
    </source>
</evidence>
<dbReference type="SMART" id="SM00093">
    <property type="entry name" value="SERPIN"/>
    <property type="match status" value="1"/>
</dbReference>
<evidence type="ECO:0000256" key="1">
    <source>
        <dbReference type="ARBA" id="ARBA00009500"/>
    </source>
</evidence>
<name>A0AAW1UCK8_9CUCU</name>
<comment type="caution">
    <text evidence="6">The sequence shown here is derived from an EMBL/GenBank/DDBJ whole genome shotgun (WGS) entry which is preliminary data.</text>
</comment>
<dbReference type="InterPro" id="IPR036186">
    <property type="entry name" value="Serpin_sf"/>
</dbReference>
<dbReference type="InterPro" id="IPR042185">
    <property type="entry name" value="Serpin_sf_2"/>
</dbReference>
<dbReference type="PANTHER" id="PTHR11461:SF211">
    <property type="entry name" value="GH10112P-RELATED"/>
    <property type="match status" value="1"/>
</dbReference>
<dbReference type="InterPro" id="IPR042178">
    <property type="entry name" value="Serpin_sf_1"/>
</dbReference>
<keyword evidence="3" id="KW-0722">Serine protease inhibitor</keyword>
<sequence>MDVLEDVSRKFLEGNLKLSASLYQKLSAINSDNLVLSPVSVQLVLALIQLGARGKTAAELQEALHLPNSPDKLKESFKVLSSKLKSNQDYCLNAANKIYLKNKYVIDPDFFKLSREIFDAGLENLDFEEKVHAANVINKWVESKTNEKIKNLIDPEIFDECTRMVLVNALYFEGTWALPFEAQSTYKRYFFKSDNEEILVDTMHQVGYLNYKHDMELDARMLELPYKGNDITFTIVLPNQIKGLRAIESKLEQVLQPQQYSYQRVRLSMPKFKMQSSFKLIPPLKQLGVEDAFNPEESDFSGLLVNDERLMITDVIQKVFINVTESGTEAAAATAVVASYAVTSVGYEPQPIEVRVDHPFLYIIKFGNLPLFVGRLEIPTV</sequence>
<evidence type="ECO:0000313" key="7">
    <source>
        <dbReference type="Proteomes" id="UP001431783"/>
    </source>
</evidence>
<evidence type="ECO:0000256" key="2">
    <source>
        <dbReference type="ARBA" id="ARBA00022690"/>
    </source>
</evidence>
<dbReference type="AlphaFoldDB" id="A0AAW1UCK8"/>
<dbReference type="InterPro" id="IPR023795">
    <property type="entry name" value="Serpin_CS"/>
</dbReference>
<evidence type="ECO:0000256" key="3">
    <source>
        <dbReference type="ARBA" id="ARBA00022900"/>
    </source>
</evidence>
<dbReference type="InterPro" id="IPR000215">
    <property type="entry name" value="Serpin_fam"/>
</dbReference>